<evidence type="ECO:0000256" key="4">
    <source>
        <dbReference type="ARBA" id="ARBA00022630"/>
    </source>
</evidence>
<proteinExistence type="inferred from homology"/>
<evidence type="ECO:0000256" key="7">
    <source>
        <dbReference type="ARBA" id="ARBA00023002"/>
    </source>
</evidence>
<dbReference type="PRINTS" id="PR00469">
    <property type="entry name" value="PNDRDTASEII"/>
</dbReference>
<dbReference type="GO" id="GO:0050660">
    <property type="term" value="F:flavin adenine dinucleotide binding"/>
    <property type="evidence" value="ECO:0007669"/>
    <property type="project" value="InterPro"/>
</dbReference>
<evidence type="ECO:0000313" key="11">
    <source>
        <dbReference type="EMBL" id="CAL1389497.1"/>
    </source>
</evidence>
<dbReference type="PANTHER" id="PTHR43539">
    <property type="entry name" value="FLAVIN-BINDING MONOOXYGENASE-LIKE PROTEIN (AFU_ORTHOLOGUE AFUA_4G09220)"/>
    <property type="match status" value="1"/>
</dbReference>
<comment type="catalytic activity">
    <reaction evidence="9">
        <text>indole-3-pyruvate + NADPH + O2 + H(+) = (indol-3-yl)acetate + CO2 + NADP(+) + H2O</text>
        <dbReference type="Rhea" id="RHEA:34331"/>
        <dbReference type="ChEBI" id="CHEBI:15377"/>
        <dbReference type="ChEBI" id="CHEBI:15378"/>
        <dbReference type="ChEBI" id="CHEBI:15379"/>
        <dbReference type="ChEBI" id="CHEBI:16526"/>
        <dbReference type="ChEBI" id="CHEBI:17640"/>
        <dbReference type="ChEBI" id="CHEBI:30854"/>
        <dbReference type="ChEBI" id="CHEBI:57783"/>
        <dbReference type="ChEBI" id="CHEBI:58349"/>
        <dbReference type="EC" id="1.14.13.168"/>
    </reaction>
</comment>
<evidence type="ECO:0000256" key="3">
    <source>
        <dbReference type="ARBA" id="ARBA00009183"/>
    </source>
</evidence>
<protein>
    <recommendedName>
        <fullName evidence="10">Flavin-containing monooxygenase</fullName>
        <ecNumber evidence="10">1.-.-.-</ecNumber>
    </recommendedName>
</protein>
<evidence type="ECO:0000256" key="8">
    <source>
        <dbReference type="ARBA" id="ARBA00023070"/>
    </source>
</evidence>
<evidence type="ECO:0000256" key="1">
    <source>
        <dbReference type="ARBA" id="ARBA00001974"/>
    </source>
</evidence>
<keyword evidence="12" id="KW-1185">Reference proteome</keyword>
<evidence type="ECO:0000256" key="5">
    <source>
        <dbReference type="ARBA" id="ARBA00022827"/>
    </source>
</evidence>
<dbReference type="GO" id="GO:0009851">
    <property type="term" value="P:auxin biosynthetic process"/>
    <property type="evidence" value="ECO:0007669"/>
    <property type="project" value="UniProtKB-KW"/>
</dbReference>
<evidence type="ECO:0000256" key="10">
    <source>
        <dbReference type="RuleBase" id="RU361177"/>
    </source>
</evidence>
<dbReference type="InterPro" id="IPR000960">
    <property type="entry name" value="Flavin_mOase"/>
</dbReference>
<dbReference type="GO" id="GO:0004499">
    <property type="term" value="F:N,N-dimethylaniline monooxygenase activity"/>
    <property type="evidence" value="ECO:0007669"/>
    <property type="project" value="InterPro"/>
</dbReference>
<sequence>MDETTTVIIVGAGPAGLATSACLNMFSIPNIVLEREDCCASLWRKRAYDRLKLHLAKRFCELPHIGFPPNSPKFVPRNDFIEYLDSYVSKFEINPRYMRQVEEAIHDGERWRVRVKDLGRDEYEEVYCGKYLVVATGENSEAIIPKSPGLEGFKGEVMHSNQYHNGERFEGKDVLVVGCGNSGMEIAYDLSNWGAKTSIVVRSPVHILSKGIVYKAMRLLPYLPVNVVDRLIVGMAKLKFGDLSKFGIEQPKLGPFTLKSKTGRTPTIDTGTVGRIKAGEIKVVPAITGITGDHDVKFADGKTEHFDAIIFATGYRSTVRRWLKDGDKLFNEDGMPARRFPKHWKGKNGVYCVGFGQKGLAGISMDAIQVAGDIRTLILHELLH</sequence>
<dbReference type="PANTHER" id="PTHR43539:SF9">
    <property type="entry name" value="INDOLE-3-PYRUVATE MONOOXYGENASE YUCCA11-RELATED"/>
    <property type="match status" value="1"/>
</dbReference>
<dbReference type="InterPro" id="IPR036188">
    <property type="entry name" value="FAD/NAD-bd_sf"/>
</dbReference>
<keyword evidence="10" id="KW-0503">Monooxygenase</keyword>
<dbReference type="AlphaFoldDB" id="A0AAV2EUR7"/>
<keyword evidence="8" id="KW-0073">Auxin biosynthesis</keyword>
<keyword evidence="7 10" id="KW-0560">Oxidoreductase</keyword>
<comment type="similarity">
    <text evidence="3 10">Belongs to the FMO family.</text>
</comment>
<dbReference type="GO" id="GO:0050661">
    <property type="term" value="F:NADP binding"/>
    <property type="evidence" value="ECO:0007669"/>
    <property type="project" value="InterPro"/>
</dbReference>
<dbReference type="EC" id="1.-.-.-" evidence="10"/>
<dbReference type="Pfam" id="PF00743">
    <property type="entry name" value="FMO-like"/>
    <property type="match status" value="1"/>
</dbReference>
<evidence type="ECO:0000313" key="12">
    <source>
        <dbReference type="Proteomes" id="UP001497516"/>
    </source>
</evidence>
<evidence type="ECO:0000256" key="6">
    <source>
        <dbReference type="ARBA" id="ARBA00022857"/>
    </source>
</evidence>
<evidence type="ECO:0000256" key="9">
    <source>
        <dbReference type="ARBA" id="ARBA00047707"/>
    </source>
</evidence>
<evidence type="ECO:0000256" key="2">
    <source>
        <dbReference type="ARBA" id="ARBA00004814"/>
    </source>
</evidence>
<keyword evidence="6" id="KW-0521">NADP</keyword>
<reference evidence="11 12" key="1">
    <citation type="submission" date="2024-04" db="EMBL/GenBank/DDBJ databases">
        <authorList>
            <person name="Fracassetti M."/>
        </authorList>
    </citation>
    <scope>NUCLEOTIDE SEQUENCE [LARGE SCALE GENOMIC DNA]</scope>
</reference>
<comment type="cofactor">
    <cofactor evidence="1 10">
        <name>FAD</name>
        <dbReference type="ChEBI" id="CHEBI:57692"/>
    </cofactor>
</comment>
<accession>A0AAV2EUR7</accession>
<name>A0AAV2EUR7_9ROSI</name>
<comment type="pathway">
    <text evidence="2">Plant hormone metabolism; auxin biosynthesis.</text>
</comment>
<keyword evidence="4 10" id="KW-0285">Flavoprotein</keyword>
<dbReference type="SUPFAM" id="SSF51905">
    <property type="entry name" value="FAD/NAD(P)-binding domain"/>
    <property type="match status" value="2"/>
</dbReference>
<dbReference type="Proteomes" id="UP001497516">
    <property type="component" value="Chromosome 5"/>
</dbReference>
<dbReference type="EMBL" id="OZ034818">
    <property type="protein sequence ID" value="CAL1389497.1"/>
    <property type="molecule type" value="Genomic_DNA"/>
</dbReference>
<organism evidence="11 12">
    <name type="scientific">Linum trigynum</name>
    <dbReference type="NCBI Taxonomy" id="586398"/>
    <lineage>
        <taxon>Eukaryota</taxon>
        <taxon>Viridiplantae</taxon>
        <taxon>Streptophyta</taxon>
        <taxon>Embryophyta</taxon>
        <taxon>Tracheophyta</taxon>
        <taxon>Spermatophyta</taxon>
        <taxon>Magnoliopsida</taxon>
        <taxon>eudicotyledons</taxon>
        <taxon>Gunneridae</taxon>
        <taxon>Pentapetalae</taxon>
        <taxon>rosids</taxon>
        <taxon>fabids</taxon>
        <taxon>Malpighiales</taxon>
        <taxon>Linaceae</taxon>
        <taxon>Linum</taxon>
    </lineage>
</organism>
<keyword evidence="5 10" id="KW-0274">FAD</keyword>
<dbReference type="GO" id="GO:0103075">
    <property type="term" value="F:indole-3-pyruvate monooxygenase activity"/>
    <property type="evidence" value="ECO:0007669"/>
    <property type="project" value="UniProtKB-EC"/>
</dbReference>
<dbReference type="Gene3D" id="3.50.50.60">
    <property type="entry name" value="FAD/NAD(P)-binding domain"/>
    <property type="match status" value="1"/>
</dbReference>
<dbReference type="InterPro" id="IPR050982">
    <property type="entry name" value="Auxin_biosynth/cation_transpt"/>
</dbReference>
<dbReference type="InterPro" id="IPR020946">
    <property type="entry name" value="Flavin_mOase-like"/>
</dbReference>
<dbReference type="PRINTS" id="PR00368">
    <property type="entry name" value="FADPNR"/>
</dbReference>
<dbReference type="PIRSF" id="PIRSF000332">
    <property type="entry name" value="FMO"/>
    <property type="match status" value="1"/>
</dbReference>
<gene>
    <name evidence="11" type="ORF">LTRI10_LOCUS30349</name>
</gene>